<dbReference type="Gene3D" id="2.40.50.140">
    <property type="entry name" value="Nucleic acid-binding proteins"/>
    <property type="match status" value="1"/>
</dbReference>
<dbReference type="InterPro" id="IPR012340">
    <property type="entry name" value="NA-bd_OB-fold"/>
</dbReference>
<keyword evidence="3" id="KW-1185">Reference proteome</keyword>
<dbReference type="AlphaFoldDB" id="A0A8H3ETG7"/>
<proteinExistence type="predicted"/>
<dbReference type="OrthoDB" id="5378679at2759"/>
<evidence type="ECO:0000256" key="1">
    <source>
        <dbReference type="SAM" id="MobiDB-lite"/>
    </source>
</evidence>
<reference evidence="2" key="1">
    <citation type="submission" date="2021-03" db="EMBL/GenBank/DDBJ databases">
        <authorList>
            <person name="Tagirdzhanova G."/>
        </authorList>
    </citation>
    <scope>NUCLEOTIDE SEQUENCE</scope>
</reference>
<dbReference type="SUPFAM" id="SSF50249">
    <property type="entry name" value="Nucleic acid-binding proteins"/>
    <property type="match status" value="1"/>
</dbReference>
<gene>
    <name evidence="2" type="ORF">ALECFALPRED_007773</name>
</gene>
<feature type="region of interest" description="Disordered" evidence="1">
    <location>
        <begin position="362"/>
        <end position="387"/>
    </location>
</feature>
<dbReference type="Proteomes" id="UP000664203">
    <property type="component" value="Unassembled WGS sequence"/>
</dbReference>
<name>A0A8H3ETG7_9LECA</name>
<protein>
    <submittedName>
        <fullName evidence="2">Uncharacterized protein</fullName>
    </submittedName>
</protein>
<comment type="caution">
    <text evidence="2">The sequence shown here is derived from an EMBL/GenBank/DDBJ whole genome shotgun (WGS) entry which is preliminary data.</text>
</comment>
<sequence>MLDVGGRVIFLTGAPLPSSLGWTEEELCAPLQPGFLEKGAVESTGRSTSDGKAPSWRILPLKKPHLPTGLSQISREDLPLEDYDYINDETSFLSTTELSFISADPNQFSSQGSQISDSEKENLFTQYYEQSLAVHENIPSSQIVGVESFDESFATESEDFSIALSASSQSPAEAQLSRSRLTSSHLSDLKEMPNAAYLHSITPQTMTVNLVVGIISISQPRTIRTRKGGRLVELVEMLVGDDTKAGFGINIWLPPSQESNHSALQGSDLRTQTLQLRPQDVVLAKTVALSSFRGKVYGQSLRRGMTTLDLLYRNVVDGDDTRGAYSADELKEGAINEPQVRKVRDVKDWVMRFVGVNTGALPSGKVSKARPAGEKRLQALPEDTPQK</sequence>
<evidence type="ECO:0000313" key="2">
    <source>
        <dbReference type="EMBL" id="CAF9911937.1"/>
    </source>
</evidence>
<accession>A0A8H3ETG7</accession>
<dbReference type="EMBL" id="CAJPDR010000052">
    <property type="protein sequence ID" value="CAF9911937.1"/>
    <property type="molecule type" value="Genomic_DNA"/>
</dbReference>
<organism evidence="2 3">
    <name type="scientific">Alectoria fallacina</name>
    <dbReference type="NCBI Taxonomy" id="1903189"/>
    <lineage>
        <taxon>Eukaryota</taxon>
        <taxon>Fungi</taxon>
        <taxon>Dikarya</taxon>
        <taxon>Ascomycota</taxon>
        <taxon>Pezizomycotina</taxon>
        <taxon>Lecanoromycetes</taxon>
        <taxon>OSLEUM clade</taxon>
        <taxon>Lecanoromycetidae</taxon>
        <taxon>Lecanorales</taxon>
        <taxon>Lecanorineae</taxon>
        <taxon>Parmeliaceae</taxon>
        <taxon>Alectoria</taxon>
    </lineage>
</organism>
<evidence type="ECO:0000313" key="3">
    <source>
        <dbReference type="Proteomes" id="UP000664203"/>
    </source>
</evidence>